<evidence type="ECO:0000313" key="4">
    <source>
        <dbReference type="Proteomes" id="UP000008207"/>
    </source>
</evidence>
<keyword evidence="4" id="KW-1185">Reference proteome</keyword>
<feature type="domain" description="Putative Flp pilus-assembly TadG-like N-terminal" evidence="2">
    <location>
        <begin position="24"/>
        <end position="69"/>
    </location>
</feature>
<dbReference type="KEGG" id="mno:Mnod_3796"/>
<sequence length="439" mass="44063">MIAIRTLVAALVCRSRALKRDVSGTAAVIAALAFPVVIGGMGLGAETGYWYLTQRKLQHAADLSAHAAGVRKRAGDPKSQIDAAALNIALNSGMSSSLGNMLANSPPTSGIKAGDTSSLEVILTEVRPRLFSSVFSSEPVSIRARAVASIVAGSQACVLALSPAASGAVTLSGSTVVNLKGCDIASNSTAADAFLMSGSSAALSAGCASSVGGAVTTIQLKLTQCATVKTSAPVVRDPYASVVEPAAFGTCQNSNVGTPSTSTTLTPTENHPIGVKSMRFCAGLNLKGQVTFAPGLYIIENGDMTVNGGDLNATSLITLTGSGVTFYFANGGRLRLGGNAVLNLKAPTSGPFSGILFFGSRTSAGANQVVNGTSGSTLQGAVYMPGSDVLFTGNSASTGGCTQVIGRTVTFSGNSSLGSTCDNAGTKTILTSETVVLVE</sequence>
<dbReference type="EMBL" id="CP001349">
    <property type="protein sequence ID" value="ACL58700.1"/>
    <property type="molecule type" value="Genomic_DNA"/>
</dbReference>
<dbReference type="OrthoDB" id="7418984at2"/>
<dbReference type="AlphaFoldDB" id="B8IRG0"/>
<dbReference type="STRING" id="460265.Mnod_3796"/>
<name>B8IRG0_METNO</name>
<organism evidence="3 4">
    <name type="scientific">Methylobacterium nodulans (strain LMG 21967 / CNCM I-2342 / ORS 2060)</name>
    <dbReference type="NCBI Taxonomy" id="460265"/>
    <lineage>
        <taxon>Bacteria</taxon>
        <taxon>Pseudomonadati</taxon>
        <taxon>Pseudomonadota</taxon>
        <taxon>Alphaproteobacteria</taxon>
        <taxon>Hyphomicrobiales</taxon>
        <taxon>Methylobacteriaceae</taxon>
        <taxon>Methylobacterium</taxon>
    </lineage>
</organism>
<evidence type="ECO:0000259" key="2">
    <source>
        <dbReference type="Pfam" id="PF13400"/>
    </source>
</evidence>
<protein>
    <recommendedName>
        <fullName evidence="2">Putative Flp pilus-assembly TadG-like N-terminal domain-containing protein</fullName>
    </recommendedName>
</protein>
<reference evidence="3 4" key="1">
    <citation type="submission" date="2009-01" db="EMBL/GenBank/DDBJ databases">
        <title>Complete sequence of chromosome of Methylobacterium nodulans ORS 2060.</title>
        <authorList>
            <consortium name="US DOE Joint Genome Institute"/>
            <person name="Lucas S."/>
            <person name="Copeland A."/>
            <person name="Lapidus A."/>
            <person name="Glavina del Rio T."/>
            <person name="Dalin E."/>
            <person name="Tice H."/>
            <person name="Bruce D."/>
            <person name="Goodwin L."/>
            <person name="Pitluck S."/>
            <person name="Sims D."/>
            <person name="Brettin T."/>
            <person name="Detter J.C."/>
            <person name="Han C."/>
            <person name="Larimer F."/>
            <person name="Land M."/>
            <person name="Hauser L."/>
            <person name="Kyrpides N."/>
            <person name="Ivanova N."/>
            <person name="Marx C.J."/>
            <person name="Richardson P."/>
        </authorList>
    </citation>
    <scope>NUCLEOTIDE SEQUENCE [LARGE SCALE GENOMIC DNA]</scope>
    <source>
        <strain evidence="4">LMG 21967 / CNCM I-2342 / ORS 2060</strain>
    </source>
</reference>
<dbReference type="Pfam" id="PF13400">
    <property type="entry name" value="Tad"/>
    <property type="match status" value="1"/>
</dbReference>
<evidence type="ECO:0000313" key="3">
    <source>
        <dbReference type="EMBL" id="ACL58700.1"/>
    </source>
</evidence>
<dbReference type="Proteomes" id="UP000008207">
    <property type="component" value="Chromosome"/>
</dbReference>
<evidence type="ECO:0000256" key="1">
    <source>
        <dbReference type="SAM" id="Phobius"/>
    </source>
</evidence>
<dbReference type="HOGENOM" id="CLU_046706_1_0_5"/>
<keyword evidence="1" id="KW-0812">Transmembrane</keyword>
<dbReference type="eggNOG" id="COG4655">
    <property type="taxonomic scope" value="Bacteria"/>
</dbReference>
<dbReference type="InterPro" id="IPR028087">
    <property type="entry name" value="Tad_N"/>
</dbReference>
<proteinExistence type="predicted"/>
<keyword evidence="1" id="KW-1133">Transmembrane helix</keyword>
<accession>B8IRG0</accession>
<gene>
    <name evidence="3" type="ordered locus">Mnod_3796</name>
</gene>
<feature type="transmembrane region" description="Helical" evidence="1">
    <location>
        <begin position="27"/>
        <end position="52"/>
    </location>
</feature>
<keyword evidence="1" id="KW-0472">Membrane</keyword>